<dbReference type="InterPro" id="IPR050559">
    <property type="entry name" value="P-Pant_transferase_sf"/>
</dbReference>
<dbReference type="SUPFAM" id="SSF56214">
    <property type="entry name" value="4'-phosphopantetheinyl transferase"/>
    <property type="match status" value="2"/>
</dbReference>
<dbReference type="GO" id="GO:0005829">
    <property type="term" value="C:cytosol"/>
    <property type="evidence" value="ECO:0007669"/>
    <property type="project" value="TreeGrafter"/>
</dbReference>
<dbReference type="InterPro" id="IPR037143">
    <property type="entry name" value="4-PPantetheinyl_Trfase_dom_sf"/>
</dbReference>
<proteinExistence type="inferred from homology"/>
<name>A0A097CS77_9ACTN</name>
<dbReference type="Pfam" id="PF01648">
    <property type="entry name" value="ACPS"/>
    <property type="match status" value="1"/>
</dbReference>
<comment type="similarity">
    <text evidence="1">Belongs to the P-Pant transferase superfamily. Gsp/Sfp/HetI/AcpT family.</text>
</comment>
<dbReference type="PANTHER" id="PTHR12215:SF10">
    <property type="entry name" value="L-AMINOADIPATE-SEMIALDEHYDE DEHYDROGENASE-PHOSPHOPANTETHEINYL TRANSFERASE"/>
    <property type="match status" value="1"/>
</dbReference>
<dbReference type="AlphaFoldDB" id="A0A097CS77"/>
<evidence type="ECO:0000313" key="5">
    <source>
        <dbReference type="EMBL" id="AIS85490.1"/>
    </source>
</evidence>
<dbReference type="GO" id="GO:0000287">
    <property type="term" value="F:magnesium ion binding"/>
    <property type="evidence" value="ECO:0007669"/>
    <property type="project" value="InterPro"/>
</dbReference>
<organism evidence="5">
    <name type="scientific">Verrucosispora sp. MS100047</name>
    <dbReference type="NCBI Taxonomy" id="1410949"/>
    <lineage>
        <taxon>Bacteria</taxon>
        <taxon>Bacillati</taxon>
        <taxon>Actinomycetota</taxon>
        <taxon>Actinomycetes</taxon>
        <taxon>Micromonosporales</taxon>
        <taxon>Micromonosporaceae</taxon>
        <taxon>Micromonospora</taxon>
    </lineage>
</organism>
<dbReference type="PANTHER" id="PTHR12215">
    <property type="entry name" value="PHOSPHOPANTETHEINE TRANSFERASE"/>
    <property type="match status" value="1"/>
</dbReference>
<dbReference type="GO" id="GO:0019878">
    <property type="term" value="P:lysine biosynthetic process via aminoadipic acid"/>
    <property type="evidence" value="ECO:0007669"/>
    <property type="project" value="TreeGrafter"/>
</dbReference>
<evidence type="ECO:0000259" key="4">
    <source>
        <dbReference type="Pfam" id="PF01648"/>
    </source>
</evidence>
<dbReference type="Gene3D" id="3.90.470.20">
    <property type="entry name" value="4'-phosphopantetheinyl transferase domain"/>
    <property type="match status" value="1"/>
</dbReference>
<dbReference type="InterPro" id="IPR008278">
    <property type="entry name" value="4-PPantetheinyl_Trfase_dom"/>
</dbReference>
<reference evidence="5" key="1">
    <citation type="journal article" date="2016" name="Appl. Microbiol. Biotechnol.">
        <title>Anti-MRSA and anti-TB metabolites from marine-derived Verrucosispora sp. MS100047.</title>
        <authorList>
            <person name="Huang P."/>
            <person name="Xie F."/>
            <person name="Ren B."/>
            <person name="Wang Q."/>
            <person name="Wang J."/>
            <person name="Wang Q."/>
            <person name="Abdel-Mageed W.M."/>
            <person name="Liu M."/>
            <person name="Han J."/>
            <person name="Oyeleye A."/>
            <person name="Shen J."/>
            <person name="Song F."/>
            <person name="Dai H."/>
            <person name="Liu X."/>
            <person name="Zhang L."/>
        </authorList>
    </citation>
    <scope>NUCLEOTIDE SEQUENCE</scope>
    <source>
        <strain evidence="5">MS100047</strain>
    </source>
</reference>
<keyword evidence="2 5" id="KW-0808">Transferase</keyword>
<accession>A0A097CS77</accession>
<dbReference type="EMBL" id="KF826653">
    <property type="protein sequence ID" value="AIS85490.1"/>
    <property type="molecule type" value="Genomic_DNA"/>
</dbReference>
<evidence type="ECO:0000256" key="3">
    <source>
        <dbReference type="SAM" id="MobiDB-lite"/>
    </source>
</evidence>
<evidence type="ECO:0000256" key="2">
    <source>
        <dbReference type="ARBA" id="ARBA00022679"/>
    </source>
</evidence>
<protein>
    <submittedName>
        <fullName evidence="5">4'-phosphopantetheinyl transferase</fullName>
    </submittedName>
</protein>
<feature type="region of interest" description="Disordered" evidence="3">
    <location>
        <begin position="242"/>
        <end position="279"/>
    </location>
</feature>
<evidence type="ECO:0000256" key="1">
    <source>
        <dbReference type="ARBA" id="ARBA00010990"/>
    </source>
</evidence>
<gene>
    <name evidence="5" type="ORF">VASRM7_251</name>
</gene>
<dbReference type="GO" id="GO:0008897">
    <property type="term" value="F:holo-[acyl-carrier-protein] synthase activity"/>
    <property type="evidence" value="ECO:0007669"/>
    <property type="project" value="InterPro"/>
</dbReference>
<feature type="domain" description="4'-phosphopantetheinyl transferase" evidence="4">
    <location>
        <begin position="120"/>
        <end position="184"/>
    </location>
</feature>
<sequence length="279" mass="30677">MSAPGKPVWVDVGTPPGTDVWHIVLDVEREIVDPFIALLDADEMRRAHRLRDEQAAHRFVAAHGAVRSVLGSYLDVAGYALHWARGPNGKPYFDGEWRRWQWSLSRSGGHALLAVRLHEPVGVDVEQIRDDVRAGALAARFMPPEEAAEVAAQPDDATRNAAYHRLLSRKEACVKASGGRLLDGLRLGVLVPGIVEGSGAFVGQRWSLRDLPAPPGFVATLATVGDRPRRLRMFEWDWRGYPYGARTDGPTGQPPDRPEITRPPGDEDSSPPDLSRRAA</sequence>